<sequence length="248" mass="27815">MDKKDNSSRFLAAFVSIEEYLRHATNTTGRLEFSSVVTKVANNDRVLSTFKHRLLDYADLRNAIVHTRSPDGSTIAEPHESVVEDIEFIARELRNPPKITSLNKNEGVTVIDPEQSVRSALAIIREKSFSQIPVYYNKEYKGILTTNALARWMASVGEEERAYLDESTVETVLDFSEENEDVKFVNRNTTLFEVVDAFVEASNAGKKLEAILVTEGGSKKGFPMQIITIWDIPAINSVIYGNTGYSRA</sequence>
<evidence type="ECO:0000313" key="3">
    <source>
        <dbReference type="EMBL" id="HCO70589.1"/>
    </source>
</evidence>
<proteinExistence type="predicted"/>
<dbReference type="InterPro" id="IPR046342">
    <property type="entry name" value="CBS_dom_sf"/>
</dbReference>
<dbReference type="Proteomes" id="UP000264215">
    <property type="component" value="Unassembled WGS sequence"/>
</dbReference>
<protein>
    <recommendedName>
        <fullName evidence="2">CBS domain-containing protein</fullName>
    </recommendedName>
</protein>
<dbReference type="CDD" id="cd02205">
    <property type="entry name" value="CBS_pair_SF"/>
    <property type="match status" value="1"/>
</dbReference>
<dbReference type="EMBL" id="DQBS01000189">
    <property type="protein sequence ID" value="HCO70589.1"/>
    <property type="molecule type" value="Genomic_DNA"/>
</dbReference>
<evidence type="ECO:0000256" key="1">
    <source>
        <dbReference type="PROSITE-ProRule" id="PRU00703"/>
    </source>
</evidence>
<dbReference type="PROSITE" id="PS51371">
    <property type="entry name" value="CBS"/>
    <property type="match status" value="1"/>
</dbReference>
<evidence type="ECO:0000259" key="2">
    <source>
        <dbReference type="PROSITE" id="PS51371"/>
    </source>
</evidence>
<organism evidence="3 4">
    <name type="scientific">Mesotoga infera</name>
    <dbReference type="NCBI Taxonomy" id="1236046"/>
    <lineage>
        <taxon>Bacteria</taxon>
        <taxon>Thermotogati</taxon>
        <taxon>Thermotogota</taxon>
        <taxon>Thermotogae</taxon>
        <taxon>Kosmotogales</taxon>
        <taxon>Kosmotogaceae</taxon>
        <taxon>Mesotoga</taxon>
    </lineage>
</organism>
<accession>A0A3D3TPH2</accession>
<reference evidence="3 4" key="1">
    <citation type="journal article" date="2018" name="Nat. Biotechnol.">
        <title>A standardized bacterial taxonomy based on genome phylogeny substantially revises the tree of life.</title>
        <authorList>
            <person name="Parks D.H."/>
            <person name="Chuvochina M."/>
            <person name="Waite D.W."/>
            <person name="Rinke C."/>
            <person name="Skarshewski A."/>
            <person name="Chaumeil P.A."/>
            <person name="Hugenholtz P."/>
        </authorList>
    </citation>
    <scope>NUCLEOTIDE SEQUENCE [LARGE SCALE GENOMIC DNA]</scope>
    <source>
        <strain evidence="3">UBA9905</strain>
    </source>
</reference>
<dbReference type="Gene3D" id="3.10.580.10">
    <property type="entry name" value="CBS-domain"/>
    <property type="match status" value="1"/>
</dbReference>
<dbReference type="Pfam" id="PF00571">
    <property type="entry name" value="CBS"/>
    <property type="match status" value="1"/>
</dbReference>
<feature type="domain" description="CBS" evidence="2">
    <location>
        <begin position="102"/>
        <end position="160"/>
    </location>
</feature>
<keyword evidence="1" id="KW-0129">CBS domain</keyword>
<dbReference type="SUPFAM" id="SSF54631">
    <property type="entry name" value="CBS-domain pair"/>
    <property type="match status" value="1"/>
</dbReference>
<dbReference type="InterPro" id="IPR000644">
    <property type="entry name" value="CBS_dom"/>
</dbReference>
<name>A0A3D3TPH2_9BACT</name>
<evidence type="ECO:0000313" key="4">
    <source>
        <dbReference type="Proteomes" id="UP000264215"/>
    </source>
</evidence>
<dbReference type="AlphaFoldDB" id="A0A3D3TPH2"/>
<gene>
    <name evidence="3" type="ORF">DIT26_08490</name>
</gene>
<comment type="caution">
    <text evidence="3">The sequence shown here is derived from an EMBL/GenBank/DDBJ whole genome shotgun (WGS) entry which is preliminary data.</text>
</comment>